<dbReference type="InterPro" id="IPR041698">
    <property type="entry name" value="Methyltransf_25"/>
</dbReference>
<feature type="domain" description="Methyltransferase" evidence="1">
    <location>
        <begin position="77"/>
        <end position="169"/>
    </location>
</feature>
<dbReference type="Pfam" id="PF13649">
    <property type="entry name" value="Methyltransf_25"/>
    <property type="match status" value="1"/>
</dbReference>
<evidence type="ECO:0000313" key="2">
    <source>
        <dbReference type="EMBL" id="SBV36636.1"/>
    </source>
</evidence>
<sequence length="267" mass="29300">MKSFLPWFRHFSEFFHAMTDAAQRQRSYWDGLAGADRDAAVIDPRDRRGLKNAYLAGTRDQVFARTLAAHGVERAVVLDLGAGTGSAALPLLMAGQHVLGVDISLGLLRHAQQRCCAAGGLFVLTDGHSLPLHSSCLDAAVVYVVLSYLVDDAVACSLLENLRGVLKPGAVLVMIEQARVRRLYCEEGLKVQRSIAEWKGLLQQAGFVSVESSVVRHGRFPATPLIKLGLLPRFLWPAMRRLEVTVGRLFGILPWDYAEVRFVAVAP</sequence>
<dbReference type="CDD" id="cd02440">
    <property type="entry name" value="AdoMet_MTases"/>
    <property type="match status" value="1"/>
</dbReference>
<dbReference type="EMBL" id="FLTS01000001">
    <property type="protein sequence ID" value="SBV36636.1"/>
    <property type="molecule type" value="Genomic_DNA"/>
</dbReference>
<evidence type="ECO:0000259" key="1">
    <source>
        <dbReference type="Pfam" id="PF13649"/>
    </source>
</evidence>
<gene>
    <name evidence="2" type="ORF">STPYR_11566</name>
</gene>
<dbReference type="Gene3D" id="3.40.50.150">
    <property type="entry name" value="Vaccinia Virus protein VP39"/>
    <property type="match status" value="1"/>
</dbReference>
<dbReference type="InterPro" id="IPR029063">
    <property type="entry name" value="SAM-dependent_MTases_sf"/>
</dbReference>
<accession>A0A1Y5Q6Z3</accession>
<reference evidence="2" key="1">
    <citation type="submission" date="2016-03" db="EMBL/GenBank/DDBJ databases">
        <authorList>
            <person name="Ploux O."/>
        </authorList>
    </citation>
    <scope>NUCLEOTIDE SEQUENCE</scope>
    <source>
        <strain evidence="2">UC10</strain>
    </source>
</reference>
<proteinExistence type="predicted"/>
<protein>
    <recommendedName>
        <fullName evidence="1">Methyltransferase domain-containing protein</fullName>
    </recommendedName>
</protein>
<name>A0A1Y5Q6Z3_9GAMM</name>
<organism evidence="2">
    <name type="scientific">uncultured Stenotrophomonas sp</name>
    <dbReference type="NCBI Taxonomy" id="165438"/>
    <lineage>
        <taxon>Bacteria</taxon>
        <taxon>Pseudomonadati</taxon>
        <taxon>Pseudomonadota</taxon>
        <taxon>Gammaproteobacteria</taxon>
        <taxon>Lysobacterales</taxon>
        <taxon>Lysobacteraceae</taxon>
        <taxon>Stenotrophomonas</taxon>
        <taxon>environmental samples</taxon>
    </lineage>
</organism>
<dbReference type="SUPFAM" id="SSF53335">
    <property type="entry name" value="S-adenosyl-L-methionine-dependent methyltransferases"/>
    <property type="match status" value="1"/>
</dbReference>
<dbReference type="AlphaFoldDB" id="A0A1Y5Q6Z3"/>